<evidence type="ECO:0000256" key="7">
    <source>
        <dbReference type="ARBA" id="ARBA00023125"/>
    </source>
</evidence>
<dbReference type="GO" id="GO:0043138">
    <property type="term" value="F:3'-5' DNA helicase activity"/>
    <property type="evidence" value="ECO:0007669"/>
    <property type="project" value="TreeGrafter"/>
</dbReference>
<dbReference type="GO" id="GO:0005524">
    <property type="term" value="F:ATP binding"/>
    <property type="evidence" value="ECO:0007669"/>
    <property type="project" value="UniProtKB-UniRule"/>
</dbReference>
<evidence type="ECO:0000256" key="2">
    <source>
        <dbReference type="ARBA" id="ARBA00022705"/>
    </source>
</evidence>
<organism evidence="10 11">
    <name type="scientific">Micrococcus lylae</name>
    <dbReference type="NCBI Taxonomy" id="1273"/>
    <lineage>
        <taxon>Bacteria</taxon>
        <taxon>Bacillati</taxon>
        <taxon>Actinomycetota</taxon>
        <taxon>Actinomycetes</taxon>
        <taxon>Micrococcales</taxon>
        <taxon>Micrococcaceae</taxon>
        <taxon>Micrococcus</taxon>
    </lineage>
</organism>
<evidence type="ECO:0000313" key="10">
    <source>
        <dbReference type="EMBL" id="SJN16804.1"/>
    </source>
</evidence>
<feature type="binding site" evidence="8">
    <location>
        <position position="454"/>
    </location>
    <ligand>
        <name>Zn(2+)</name>
        <dbReference type="ChEBI" id="CHEBI:29105"/>
        <label>2</label>
    </ligand>
</feature>
<dbReference type="GO" id="GO:0003677">
    <property type="term" value="F:DNA binding"/>
    <property type="evidence" value="ECO:0007669"/>
    <property type="project" value="UniProtKB-UniRule"/>
</dbReference>
<feature type="binding site" evidence="8">
    <location>
        <position position="451"/>
    </location>
    <ligand>
        <name>Zn(2+)</name>
        <dbReference type="ChEBI" id="CHEBI:29105"/>
        <label>2</label>
    </ligand>
</feature>
<feature type="domain" description="Primosomal protein N' 3' DNA-binding" evidence="9">
    <location>
        <begin position="3"/>
        <end position="102"/>
    </location>
</feature>
<gene>
    <name evidence="8" type="primary">priA</name>
    <name evidence="10" type="ORF">FM125_01145</name>
</gene>
<dbReference type="GO" id="GO:0006310">
    <property type="term" value="P:DNA recombination"/>
    <property type="evidence" value="ECO:0007669"/>
    <property type="project" value="InterPro"/>
</dbReference>
<keyword evidence="10" id="KW-0347">Helicase</keyword>
<dbReference type="EMBL" id="FUKP01000007">
    <property type="protein sequence ID" value="SJN16804.1"/>
    <property type="molecule type" value="Genomic_DNA"/>
</dbReference>
<evidence type="ECO:0000256" key="5">
    <source>
        <dbReference type="ARBA" id="ARBA00022833"/>
    </source>
</evidence>
<dbReference type="Gene3D" id="3.40.1440.60">
    <property type="entry name" value="PriA, 3(prime) DNA-binding domain"/>
    <property type="match status" value="1"/>
</dbReference>
<comment type="similarity">
    <text evidence="8">Belongs to the helicase family. PriA subfamily.</text>
</comment>
<keyword evidence="7 8" id="KW-0238">DNA-binding</keyword>
<comment type="subunit">
    <text evidence="8">Component of the replication restart primosome.</text>
</comment>
<dbReference type="GO" id="GO:0008270">
    <property type="term" value="F:zinc ion binding"/>
    <property type="evidence" value="ECO:0007669"/>
    <property type="project" value="UniProtKB-UniRule"/>
</dbReference>
<feature type="binding site" evidence="8">
    <location>
        <position position="423"/>
    </location>
    <ligand>
        <name>Zn(2+)</name>
        <dbReference type="ChEBI" id="CHEBI:29105"/>
        <label>1</label>
    </ligand>
</feature>
<dbReference type="GO" id="GO:1990077">
    <property type="term" value="C:primosome complex"/>
    <property type="evidence" value="ECO:0007669"/>
    <property type="project" value="UniProtKB-UniRule"/>
</dbReference>
<dbReference type="Pfam" id="PF17764">
    <property type="entry name" value="PriA_3primeBD"/>
    <property type="match status" value="1"/>
</dbReference>
<comment type="function">
    <text evidence="8">Initiates the restart of stalled replication forks, which reloads the replicative helicase on sites other than the origin of replication. Recognizes and binds to abandoned replication forks and remodels them to uncover a helicase loading site. Promotes assembly of the primosome at these replication forks.</text>
</comment>
<dbReference type="InterPro" id="IPR005259">
    <property type="entry name" value="PriA"/>
</dbReference>
<dbReference type="HAMAP" id="MF_00983">
    <property type="entry name" value="PriA"/>
    <property type="match status" value="1"/>
</dbReference>
<feature type="binding site" evidence="8">
    <location>
        <position position="432"/>
    </location>
    <ligand>
        <name>Zn(2+)</name>
        <dbReference type="ChEBI" id="CHEBI:29105"/>
        <label>2</label>
    </ligand>
</feature>
<feature type="binding site" evidence="8">
    <location>
        <position position="463"/>
    </location>
    <ligand>
        <name>Zn(2+)</name>
        <dbReference type="ChEBI" id="CHEBI:29105"/>
        <label>1</label>
    </ligand>
</feature>
<keyword evidence="3 8" id="KW-0479">Metal-binding</keyword>
<keyword evidence="10" id="KW-0378">Hydrolase</keyword>
<dbReference type="Proteomes" id="UP000196230">
    <property type="component" value="Unassembled WGS sequence"/>
</dbReference>
<feature type="binding site" evidence="8">
    <location>
        <position position="420"/>
    </location>
    <ligand>
        <name>Zn(2+)</name>
        <dbReference type="ChEBI" id="CHEBI:29105"/>
        <label>1</label>
    </ligand>
</feature>
<keyword evidence="1 8" id="KW-0639">Primosome</keyword>
<dbReference type="AlphaFoldDB" id="A0A1R4IB14"/>
<proteinExistence type="inferred from homology"/>
<keyword evidence="2 8" id="KW-0235">DNA replication</keyword>
<keyword evidence="4 8" id="KW-0547">Nucleotide-binding</keyword>
<dbReference type="Gene3D" id="3.40.50.300">
    <property type="entry name" value="P-loop containing nucleotide triphosphate hydrolases"/>
    <property type="match status" value="1"/>
</dbReference>
<keyword evidence="6 8" id="KW-0067">ATP-binding</keyword>
<dbReference type="PANTHER" id="PTHR30580:SF0">
    <property type="entry name" value="PRIMOSOMAL PROTEIN N"/>
    <property type="match status" value="1"/>
</dbReference>
<sequence length="704" mass="74903">MAKVVLDSAVPHLDREFDYLVPPSLDEAAVPGSRVTVRFGGRDLTGWLIERVEEPATGAQLVPLRTVVTKVPSLTPPVLALARAVAVRQAGVLSDVLRVAVPPRVAQVEKEFLAEPELDAPVALPPGPEGEREDQVADPCVARAEGPAAEEAKAAVRCPAEAGADVGTPVLSRLAGGHAFVSAVCAGDAPRAAAVLPSRVGDWDEAAVFADLAKTVAAAGRSVVLVVPDQRDLTRLCAALDATVGEHAYARLTAEDGNTPRYRAHLRLLTGRARIAVGTRSAIWAPVEGLGLIAVWDEGDDALAEPRAPYQHVREVALQRARQEGAGVLFAGLGRTAALQRLVDAGWVQHLAVDRAEQRRLAPRVLSTADSWESARDPFARRARLPQAAWRAAREALDGRTPGPVLVQVARAGFIPALVCQRCRMPARCRHCSGPLSFRDRAAAQTGELSCRWCGVRERGFRCPECGTQQVRAGSRGVDRTADELGRAFPQVPVLSSSSEHILTEVGDDPALVVATVGAEPVARGGYAAALLLDGDSQLAREGLDVPGRVLSRWLAAAALVRPAQDGGVAVVTADHPETVGALIRWDPDGFASHQLQERRELHLPPAGRLAEVTGEAAAVAEYLELVEEARREELPTGAHAPEPLPWIGPVPEVADEARHRALLIFPWSAAEATVRVLRKAKSAASTRAEQKPIRLRLDPAGIL</sequence>
<dbReference type="InterPro" id="IPR041222">
    <property type="entry name" value="PriA_3primeBD"/>
</dbReference>
<dbReference type="PANTHER" id="PTHR30580">
    <property type="entry name" value="PRIMOSOMAL PROTEIN N"/>
    <property type="match status" value="1"/>
</dbReference>
<dbReference type="InterPro" id="IPR027417">
    <property type="entry name" value="P-loop_NTPase"/>
</dbReference>
<comment type="caution">
    <text evidence="8">As this protein does not have any detectable helicase domains, it probably does not have helicase activity.</text>
</comment>
<comment type="cofactor">
    <cofactor evidence="8">
        <name>Zn(2+)</name>
        <dbReference type="ChEBI" id="CHEBI:29105"/>
    </cofactor>
    <text evidence="8">Binds 2 zinc ions per subunit.</text>
</comment>
<dbReference type="GO" id="GO:0006302">
    <property type="term" value="P:double-strand break repair"/>
    <property type="evidence" value="ECO:0007669"/>
    <property type="project" value="InterPro"/>
</dbReference>
<accession>A0A1R4IB14</accession>
<evidence type="ECO:0000256" key="6">
    <source>
        <dbReference type="ARBA" id="ARBA00022840"/>
    </source>
</evidence>
<dbReference type="GO" id="GO:0006270">
    <property type="term" value="P:DNA replication initiation"/>
    <property type="evidence" value="ECO:0007669"/>
    <property type="project" value="TreeGrafter"/>
</dbReference>
<keyword evidence="5 8" id="KW-0862">Zinc</keyword>
<dbReference type="InterPro" id="IPR042115">
    <property type="entry name" value="PriA_3primeBD_sf"/>
</dbReference>
<evidence type="ECO:0000256" key="3">
    <source>
        <dbReference type="ARBA" id="ARBA00022723"/>
    </source>
</evidence>
<dbReference type="GO" id="GO:0006269">
    <property type="term" value="P:DNA replication, synthesis of primer"/>
    <property type="evidence" value="ECO:0007669"/>
    <property type="project" value="UniProtKB-KW"/>
</dbReference>
<protein>
    <recommendedName>
        <fullName evidence="8">Probable replication restart protein PriA</fullName>
    </recommendedName>
    <alternativeName>
        <fullName evidence="8">Putative ATP-dependent DNA helicase PriA</fullName>
    </alternativeName>
</protein>
<evidence type="ECO:0000259" key="9">
    <source>
        <dbReference type="Pfam" id="PF17764"/>
    </source>
</evidence>
<feature type="binding site" evidence="8">
    <location>
        <position position="466"/>
    </location>
    <ligand>
        <name>Zn(2+)</name>
        <dbReference type="ChEBI" id="CHEBI:29105"/>
        <label>1</label>
    </ligand>
</feature>
<reference evidence="10 11" key="1">
    <citation type="submission" date="2017-02" db="EMBL/GenBank/DDBJ databases">
        <authorList>
            <person name="Peterson S.W."/>
        </authorList>
    </citation>
    <scope>NUCLEOTIDE SEQUENCE [LARGE SCALE GENOMIC DNA]</scope>
    <source>
        <strain evidence="10 11">2B3F</strain>
    </source>
</reference>
<evidence type="ECO:0000313" key="11">
    <source>
        <dbReference type="Proteomes" id="UP000196230"/>
    </source>
</evidence>
<evidence type="ECO:0000256" key="8">
    <source>
        <dbReference type="HAMAP-Rule" id="MF_00983"/>
    </source>
</evidence>
<evidence type="ECO:0000256" key="4">
    <source>
        <dbReference type="ARBA" id="ARBA00022741"/>
    </source>
</evidence>
<feature type="binding site" evidence="8">
    <location>
        <position position="429"/>
    </location>
    <ligand>
        <name>Zn(2+)</name>
        <dbReference type="ChEBI" id="CHEBI:29105"/>
        <label>2</label>
    </ligand>
</feature>
<name>A0A1R4IB14_9MICC</name>
<evidence type="ECO:0000256" key="1">
    <source>
        <dbReference type="ARBA" id="ARBA00022515"/>
    </source>
</evidence>